<proteinExistence type="predicted"/>
<dbReference type="AlphaFoldDB" id="A0A2G9YUX3"/>
<sequence>MKKIILAQFIVLLGGTLFAWANFIMEFLKWTGKSARTTGCAGGLVNPFLSSCFYGAIFFTIALILSIIILKKSQK</sequence>
<evidence type="ECO:0000313" key="2">
    <source>
        <dbReference type="EMBL" id="PIP23054.1"/>
    </source>
</evidence>
<protein>
    <recommendedName>
        <fullName evidence="4">Vitamin K epoxide reductase domain-containing protein</fullName>
    </recommendedName>
</protein>
<dbReference type="Proteomes" id="UP000229976">
    <property type="component" value="Unassembled WGS sequence"/>
</dbReference>
<evidence type="ECO:0008006" key="4">
    <source>
        <dbReference type="Google" id="ProtNLM"/>
    </source>
</evidence>
<feature type="transmembrane region" description="Helical" evidence="1">
    <location>
        <begin position="53"/>
        <end position="70"/>
    </location>
</feature>
<dbReference type="EMBL" id="PCRO01000009">
    <property type="protein sequence ID" value="PIP23054.1"/>
    <property type="molecule type" value="Genomic_DNA"/>
</dbReference>
<gene>
    <name evidence="2" type="ORF">COX37_00615</name>
</gene>
<evidence type="ECO:0000313" key="3">
    <source>
        <dbReference type="Proteomes" id="UP000229976"/>
    </source>
</evidence>
<keyword evidence="1" id="KW-0472">Membrane</keyword>
<accession>A0A2G9YUX3</accession>
<evidence type="ECO:0000256" key="1">
    <source>
        <dbReference type="SAM" id="Phobius"/>
    </source>
</evidence>
<organism evidence="2 3">
    <name type="scientific">Candidatus Nealsonbacteria bacterium CG23_combo_of_CG06-09_8_20_14_all_39_17</name>
    <dbReference type="NCBI Taxonomy" id="1974722"/>
    <lineage>
        <taxon>Bacteria</taxon>
        <taxon>Candidatus Nealsoniibacteriota</taxon>
    </lineage>
</organism>
<comment type="caution">
    <text evidence="2">The sequence shown here is derived from an EMBL/GenBank/DDBJ whole genome shotgun (WGS) entry which is preliminary data.</text>
</comment>
<keyword evidence="1" id="KW-1133">Transmembrane helix</keyword>
<keyword evidence="1" id="KW-0812">Transmembrane</keyword>
<name>A0A2G9YUX3_9BACT</name>
<reference evidence="2 3" key="1">
    <citation type="submission" date="2017-09" db="EMBL/GenBank/DDBJ databases">
        <title>Depth-based differentiation of microbial function through sediment-hosted aquifers and enrichment of novel symbionts in the deep terrestrial subsurface.</title>
        <authorList>
            <person name="Probst A.J."/>
            <person name="Ladd B."/>
            <person name="Jarett J.K."/>
            <person name="Geller-Mcgrath D.E."/>
            <person name="Sieber C.M."/>
            <person name="Emerson J.B."/>
            <person name="Anantharaman K."/>
            <person name="Thomas B.C."/>
            <person name="Malmstrom R."/>
            <person name="Stieglmeier M."/>
            <person name="Klingl A."/>
            <person name="Woyke T."/>
            <person name="Ryan C.M."/>
            <person name="Banfield J.F."/>
        </authorList>
    </citation>
    <scope>NUCLEOTIDE SEQUENCE [LARGE SCALE GENOMIC DNA]</scope>
    <source>
        <strain evidence="2">CG23_combo_of_CG06-09_8_20_14_all_39_17</strain>
    </source>
</reference>